<comment type="subcellular location">
    <subcellularLocation>
        <location evidence="1">Cell membrane</location>
        <topology evidence="1">Multi-pass membrane protein</topology>
    </subcellularLocation>
</comment>
<dbReference type="GO" id="GO:0009306">
    <property type="term" value="P:protein secretion"/>
    <property type="evidence" value="ECO:0007669"/>
    <property type="project" value="InterPro"/>
</dbReference>
<evidence type="ECO:0000256" key="5">
    <source>
        <dbReference type="ARBA" id="ARBA00022989"/>
    </source>
</evidence>
<reference evidence="8 9" key="1">
    <citation type="submission" date="2018-08" db="EMBL/GenBank/DDBJ databases">
        <title>A genome reference for cultivated species of the human gut microbiota.</title>
        <authorList>
            <person name="Zou Y."/>
            <person name="Xue W."/>
            <person name="Luo G."/>
        </authorList>
    </citation>
    <scope>NUCLEOTIDE SEQUENCE [LARGE SCALE GENOMIC DNA]</scope>
    <source>
        <strain evidence="8 9">AF14-18</strain>
    </source>
</reference>
<evidence type="ECO:0000256" key="1">
    <source>
        <dbReference type="ARBA" id="ARBA00004651"/>
    </source>
</evidence>
<organism evidence="8 9">
    <name type="scientific">Enterocloster bolteae</name>
    <dbReference type="NCBI Taxonomy" id="208479"/>
    <lineage>
        <taxon>Bacteria</taxon>
        <taxon>Bacillati</taxon>
        <taxon>Bacillota</taxon>
        <taxon>Clostridia</taxon>
        <taxon>Lachnospirales</taxon>
        <taxon>Lachnospiraceae</taxon>
        <taxon>Enterocloster</taxon>
    </lineage>
</organism>
<dbReference type="RefSeq" id="WP_002577861.1">
    <property type="nucleotide sequence ID" value="NZ_BAABXO010000001.1"/>
</dbReference>
<dbReference type="EMBL" id="QRZM01000001">
    <property type="protein sequence ID" value="RGV79029.1"/>
    <property type="molecule type" value="Genomic_DNA"/>
</dbReference>
<dbReference type="Proteomes" id="UP000284543">
    <property type="component" value="Unassembled WGS sequence"/>
</dbReference>
<dbReference type="PANTHER" id="PTHR34040:SF2">
    <property type="entry name" value="FLAGELLAR BIOSYNTHETIC PROTEIN FLIQ"/>
    <property type="match status" value="1"/>
</dbReference>
<keyword evidence="6 7" id="KW-0472">Membrane</keyword>
<keyword evidence="8" id="KW-0282">Flagellum</keyword>
<keyword evidence="4 7" id="KW-0812">Transmembrane</keyword>
<gene>
    <name evidence="8" type="ORF">DWW02_04725</name>
</gene>
<proteinExistence type="inferred from homology"/>
<dbReference type="Pfam" id="PF01313">
    <property type="entry name" value="Bac_export_3"/>
    <property type="match status" value="1"/>
</dbReference>
<comment type="similarity">
    <text evidence="2">Belongs to the FliQ/MopD/SpaQ family.</text>
</comment>
<evidence type="ECO:0000256" key="7">
    <source>
        <dbReference type="SAM" id="Phobius"/>
    </source>
</evidence>
<keyword evidence="5 7" id="KW-1133">Transmembrane helix</keyword>
<dbReference type="AlphaFoldDB" id="A0A412ZFS0"/>
<dbReference type="PIRSF" id="PIRSF004669">
    <property type="entry name" value="FliQ"/>
    <property type="match status" value="1"/>
</dbReference>
<dbReference type="GeneID" id="23116362"/>
<comment type="caution">
    <text evidence="8">The sequence shown here is derived from an EMBL/GenBank/DDBJ whole genome shotgun (WGS) entry which is preliminary data.</text>
</comment>
<evidence type="ECO:0000256" key="3">
    <source>
        <dbReference type="ARBA" id="ARBA00022475"/>
    </source>
</evidence>
<sequence length="87" mass="9486">MSNLQVLDIMYQAFQLALRLSMPFLLVSMAVGVLIAIFQAATQINEQTMTFVPKLLAILAMMGILGSSMLVMLQDFTRQVCAMIAGG</sequence>
<feature type="transmembrane region" description="Helical" evidence="7">
    <location>
        <begin position="51"/>
        <end position="73"/>
    </location>
</feature>
<evidence type="ECO:0000256" key="6">
    <source>
        <dbReference type="ARBA" id="ARBA00023136"/>
    </source>
</evidence>
<name>A0A412ZFS0_9FIRM</name>
<dbReference type="InterPro" id="IPR002191">
    <property type="entry name" value="Bac_export_3"/>
</dbReference>
<keyword evidence="8" id="KW-0969">Cilium</keyword>
<evidence type="ECO:0000256" key="4">
    <source>
        <dbReference type="ARBA" id="ARBA00022692"/>
    </source>
</evidence>
<dbReference type="PANTHER" id="PTHR34040">
    <property type="entry name" value="FLAGELLAR BIOSYNTHETIC PROTEIN FLIQ"/>
    <property type="match status" value="1"/>
</dbReference>
<feature type="transmembrane region" description="Helical" evidence="7">
    <location>
        <begin position="20"/>
        <end position="39"/>
    </location>
</feature>
<dbReference type="GO" id="GO:0005886">
    <property type="term" value="C:plasma membrane"/>
    <property type="evidence" value="ECO:0007669"/>
    <property type="project" value="UniProtKB-SubCell"/>
</dbReference>
<evidence type="ECO:0000313" key="8">
    <source>
        <dbReference type="EMBL" id="RGV79029.1"/>
    </source>
</evidence>
<accession>A0A412ZFS0</accession>
<dbReference type="PRINTS" id="PR00952">
    <property type="entry name" value="TYPE3IMQPROT"/>
</dbReference>
<protein>
    <submittedName>
        <fullName evidence="8">Flagellar type III secretion system protein FliQ</fullName>
    </submittedName>
</protein>
<evidence type="ECO:0000313" key="9">
    <source>
        <dbReference type="Proteomes" id="UP000284543"/>
    </source>
</evidence>
<evidence type="ECO:0000256" key="2">
    <source>
        <dbReference type="ARBA" id="ARBA00006156"/>
    </source>
</evidence>
<keyword evidence="8" id="KW-0966">Cell projection</keyword>
<keyword evidence="3" id="KW-1003">Cell membrane</keyword>